<feature type="compositionally biased region" description="Basic and acidic residues" evidence="1">
    <location>
        <begin position="51"/>
        <end position="74"/>
    </location>
</feature>
<feature type="compositionally biased region" description="Basic residues" evidence="1">
    <location>
        <begin position="127"/>
        <end position="143"/>
    </location>
</feature>
<accession>A0A6J4U5L7</accession>
<proteinExistence type="predicted"/>
<feature type="non-terminal residue" evidence="2">
    <location>
        <position position="187"/>
    </location>
</feature>
<organism evidence="2">
    <name type="scientific">uncultured Thermoleophilia bacterium</name>
    <dbReference type="NCBI Taxonomy" id="1497501"/>
    <lineage>
        <taxon>Bacteria</taxon>
        <taxon>Bacillati</taxon>
        <taxon>Actinomycetota</taxon>
        <taxon>Thermoleophilia</taxon>
        <taxon>environmental samples</taxon>
    </lineage>
</organism>
<feature type="non-terminal residue" evidence="2">
    <location>
        <position position="1"/>
    </location>
</feature>
<evidence type="ECO:0000256" key="1">
    <source>
        <dbReference type="SAM" id="MobiDB-lite"/>
    </source>
</evidence>
<gene>
    <name evidence="2" type="ORF">AVDCRST_MAG79-1652</name>
</gene>
<feature type="compositionally biased region" description="Basic and acidic residues" evidence="1">
    <location>
        <begin position="109"/>
        <end position="124"/>
    </location>
</feature>
<dbReference type="EMBL" id="CADCWC010000247">
    <property type="protein sequence ID" value="CAA9538816.1"/>
    <property type="molecule type" value="Genomic_DNA"/>
</dbReference>
<sequence length="187" mass="21168">GTRALHRRVRDARGSDPTGRHREQSGERHEPRLQGRRRGDPRLRRHAPRPGPDREADRALVHRYTRDRDRHGREPGLVARDAQPARRGRGRTRLAQRGDARGRRLHPQRCADGRRPGPHGDRAGRSGARHRRAAARRRGRRGRDRPPGPRLGGGSRRRAAGAHRPRTGLAAQAGCQLRPGHHRPGRR</sequence>
<protein>
    <submittedName>
        <fullName evidence="2">Uncharacterized protein</fullName>
    </submittedName>
</protein>
<feature type="compositionally biased region" description="Basic and acidic residues" evidence="1">
    <location>
        <begin position="11"/>
        <end position="42"/>
    </location>
</feature>
<dbReference type="AlphaFoldDB" id="A0A6J4U5L7"/>
<feature type="compositionally biased region" description="Basic residues" evidence="1">
    <location>
        <begin position="155"/>
        <end position="166"/>
    </location>
</feature>
<feature type="compositionally biased region" description="Basic residues" evidence="1">
    <location>
        <begin position="1"/>
        <end position="10"/>
    </location>
</feature>
<name>A0A6J4U5L7_9ACTN</name>
<reference evidence="2" key="1">
    <citation type="submission" date="2020-02" db="EMBL/GenBank/DDBJ databases">
        <authorList>
            <person name="Meier V. D."/>
        </authorList>
    </citation>
    <scope>NUCLEOTIDE SEQUENCE</scope>
    <source>
        <strain evidence="2">AVDCRST_MAG79</strain>
    </source>
</reference>
<feature type="region of interest" description="Disordered" evidence="1">
    <location>
        <begin position="1"/>
        <end position="187"/>
    </location>
</feature>
<evidence type="ECO:0000313" key="2">
    <source>
        <dbReference type="EMBL" id="CAA9538816.1"/>
    </source>
</evidence>